<sequence>MHVFVSLLIPLVALLLRLTGRPPSPAGRHAASGHTPESPEPQTRPGGETPPLRRSTHRPRPYAKPSPPAPAPSPRRIPDRDAFYRLAELTRHSGIWGFTYDHGALAPYVARHRVDPAIIFAASSVAGLEAVLDMLDPPAMLRPYAAATRTPAADDAAHAAAERAALDSYARAGVAR</sequence>
<evidence type="ECO:0000313" key="2">
    <source>
        <dbReference type="EMBL" id="GAA1994480.1"/>
    </source>
</evidence>
<reference evidence="2 3" key="1">
    <citation type="journal article" date="2019" name="Int. J. Syst. Evol. Microbiol.">
        <title>The Global Catalogue of Microorganisms (GCM) 10K type strain sequencing project: providing services to taxonomists for standard genome sequencing and annotation.</title>
        <authorList>
            <consortium name="The Broad Institute Genomics Platform"/>
            <consortium name="The Broad Institute Genome Sequencing Center for Infectious Disease"/>
            <person name="Wu L."/>
            <person name="Ma J."/>
        </authorList>
    </citation>
    <scope>NUCLEOTIDE SEQUENCE [LARGE SCALE GENOMIC DNA]</scope>
    <source>
        <strain evidence="2 3">JCM 15313</strain>
    </source>
</reference>
<keyword evidence="3" id="KW-1185">Reference proteome</keyword>
<feature type="region of interest" description="Disordered" evidence="1">
    <location>
        <begin position="23"/>
        <end position="78"/>
    </location>
</feature>
<accession>A0ABN2SXU8</accession>
<evidence type="ECO:0000313" key="3">
    <source>
        <dbReference type="Proteomes" id="UP001501585"/>
    </source>
</evidence>
<dbReference type="EMBL" id="BAAAPC010000007">
    <property type="protein sequence ID" value="GAA1994480.1"/>
    <property type="molecule type" value="Genomic_DNA"/>
</dbReference>
<protein>
    <submittedName>
        <fullName evidence="2">Uncharacterized protein</fullName>
    </submittedName>
</protein>
<feature type="compositionally biased region" description="Pro residues" evidence="1">
    <location>
        <begin position="62"/>
        <end position="75"/>
    </location>
</feature>
<name>A0ABN2SXU8_9ACTN</name>
<organism evidence="2 3">
    <name type="scientific">Nocardiopsis rhodophaea</name>
    <dbReference type="NCBI Taxonomy" id="280238"/>
    <lineage>
        <taxon>Bacteria</taxon>
        <taxon>Bacillati</taxon>
        <taxon>Actinomycetota</taxon>
        <taxon>Actinomycetes</taxon>
        <taxon>Streptosporangiales</taxon>
        <taxon>Nocardiopsidaceae</taxon>
        <taxon>Nocardiopsis</taxon>
    </lineage>
</organism>
<comment type="caution">
    <text evidence="2">The sequence shown here is derived from an EMBL/GenBank/DDBJ whole genome shotgun (WGS) entry which is preliminary data.</text>
</comment>
<gene>
    <name evidence="2" type="ORF">GCM10009799_20750</name>
</gene>
<dbReference type="RefSeq" id="WP_344161749.1">
    <property type="nucleotide sequence ID" value="NZ_BAAAPC010000007.1"/>
</dbReference>
<proteinExistence type="predicted"/>
<evidence type="ECO:0000256" key="1">
    <source>
        <dbReference type="SAM" id="MobiDB-lite"/>
    </source>
</evidence>
<dbReference type="Proteomes" id="UP001501585">
    <property type="component" value="Unassembled WGS sequence"/>
</dbReference>